<dbReference type="STRING" id="1423807.FD16_GL001583"/>
<keyword evidence="2" id="KW-1185">Reference proteome</keyword>
<dbReference type="InterPro" id="IPR036412">
    <property type="entry name" value="HAD-like_sf"/>
</dbReference>
<dbReference type="InterPro" id="IPR000150">
    <property type="entry name" value="Cof"/>
</dbReference>
<evidence type="ECO:0000313" key="2">
    <source>
        <dbReference type="Proteomes" id="UP000051820"/>
    </source>
</evidence>
<dbReference type="Gene3D" id="3.40.50.1000">
    <property type="entry name" value="HAD superfamily/HAD-like"/>
    <property type="match status" value="1"/>
</dbReference>
<sequence>MYNAIVFFDLDGTLLLDNKQIAPSTIAAIDELRHNHILPVIATGRNLFEIAYVLDQTKIDSVVSANGSYVTFQGQKLHADIIPADIITNLNTFAASQNDPVAWFNNRSFALSKETKATDDNFKLLHLQPHVSQNWYQGHPVNFLFVFNADKEQLYQQRFAGQLSFVRNNPRGLDTMVDGVSKKTGIVQLLHHTGLSNIPTYGFGDQLNDLEMFDLVDHPVVMDNGNSEAKKKAEFITKSNMDNGIVYGLKHYHLI</sequence>
<dbReference type="PANTHER" id="PTHR10000:SF25">
    <property type="entry name" value="PHOSPHATASE YKRA-RELATED"/>
    <property type="match status" value="1"/>
</dbReference>
<dbReference type="Proteomes" id="UP000051820">
    <property type="component" value="Unassembled WGS sequence"/>
</dbReference>
<dbReference type="EMBL" id="AZGF01000036">
    <property type="protein sequence ID" value="KRM09754.1"/>
    <property type="molecule type" value="Genomic_DNA"/>
</dbReference>
<name>A0A0R1VVU2_9LACO</name>
<dbReference type="SUPFAM" id="SSF56784">
    <property type="entry name" value="HAD-like"/>
    <property type="match status" value="1"/>
</dbReference>
<dbReference type="OrthoDB" id="9810101at2"/>
<keyword evidence="1" id="KW-0378">Hydrolase</keyword>
<evidence type="ECO:0000313" key="1">
    <source>
        <dbReference type="EMBL" id="KRM09754.1"/>
    </source>
</evidence>
<dbReference type="AlphaFoldDB" id="A0A0R1VVU2"/>
<dbReference type="GO" id="GO:0000287">
    <property type="term" value="F:magnesium ion binding"/>
    <property type="evidence" value="ECO:0007669"/>
    <property type="project" value="TreeGrafter"/>
</dbReference>
<dbReference type="InterPro" id="IPR006379">
    <property type="entry name" value="HAD-SF_hydro_IIB"/>
</dbReference>
<dbReference type="SFLD" id="SFLDS00003">
    <property type="entry name" value="Haloacid_Dehalogenase"/>
    <property type="match status" value="1"/>
</dbReference>
<dbReference type="RefSeq" id="WP_010623185.1">
    <property type="nucleotide sequence ID" value="NZ_AZGF01000036.1"/>
</dbReference>
<accession>A0A0R1VVU2</accession>
<organism evidence="1 2">
    <name type="scientific">Paucilactobacillus suebicus DSM 5007 = KCTC 3549</name>
    <dbReference type="NCBI Taxonomy" id="1423807"/>
    <lineage>
        <taxon>Bacteria</taxon>
        <taxon>Bacillati</taxon>
        <taxon>Bacillota</taxon>
        <taxon>Bacilli</taxon>
        <taxon>Lactobacillales</taxon>
        <taxon>Lactobacillaceae</taxon>
        <taxon>Paucilactobacillus</taxon>
    </lineage>
</organism>
<dbReference type="GO" id="GO:0005829">
    <property type="term" value="C:cytosol"/>
    <property type="evidence" value="ECO:0007669"/>
    <property type="project" value="TreeGrafter"/>
</dbReference>
<dbReference type="InterPro" id="IPR023214">
    <property type="entry name" value="HAD_sf"/>
</dbReference>
<dbReference type="GO" id="GO:0016791">
    <property type="term" value="F:phosphatase activity"/>
    <property type="evidence" value="ECO:0007669"/>
    <property type="project" value="TreeGrafter"/>
</dbReference>
<dbReference type="NCBIfam" id="TIGR01484">
    <property type="entry name" value="HAD-SF-IIB"/>
    <property type="match status" value="1"/>
</dbReference>
<protein>
    <submittedName>
        <fullName evidence="1">HAD superfamily hydrolase</fullName>
    </submittedName>
</protein>
<dbReference type="eggNOG" id="COG0561">
    <property type="taxonomic scope" value="Bacteria"/>
</dbReference>
<dbReference type="PANTHER" id="PTHR10000">
    <property type="entry name" value="PHOSPHOSERINE PHOSPHATASE"/>
    <property type="match status" value="1"/>
</dbReference>
<proteinExistence type="predicted"/>
<dbReference type="PROSITE" id="PS01228">
    <property type="entry name" value="COF_1"/>
    <property type="match status" value="1"/>
</dbReference>
<gene>
    <name evidence="1" type="ORF">FD16_GL001583</name>
</gene>
<dbReference type="PATRIC" id="fig|1423807.3.peg.1622"/>
<dbReference type="Pfam" id="PF08282">
    <property type="entry name" value="Hydrolase_3"/>
    <property type="match status" value="1"/>
</dbReference>
<dbReference type="NCBIfam" id="TIGR00099">
    <property type="entry name" value="Cof-subfamily"/>
    <property type="match status" value="1"/>
</dbReference>
<reference evidence="1 2" key="1">
    <citation type="journal article" date="2015" name="Genome Announc.">
        <title>Expanding the biotechnology potential of lactobacilli through comparative genomics of 213 strains and associated genera.</title>
        <authorList>
            <person name="Sun Z."/>
            <person name="Harris H.M."/>
            <person name="McCann A."/>
            <person name="Guo C."/>
            <person name="Argimon S."/>
            <person name="Zhang W."/>
            <person name="Yang X."/>
            <person name="Jeffery I.B."/>
            <person name="Cooney J.C."/>
            <person name="Kagawa T.F."/>
            <person name="Liu W."/>
            <person name="Song Y."/>
            <person name="Salvetti E."/>
            <person name="Wrobel A."/>
            <person name="Rasinkangas P."/>
            <person name="Parkhill J."/>
            <person name="Rea M.C."/>
            <person name="O'Sullivan O."/>
            <person name="Ritari J."/>
            <person name="Douillard F.P."/>
            <person name="Paul Ross R."/>
            <person name="Yang R."/>
            <person name="Briner A.E."/>
            <person name="Felis G.E."/>
            <person name="de Vos W.M."/>
            <person name="Barrangou R."/>
            <person name="Klaenhammer T.R."/>
            <person name="Caufield P.W."/>
            <person name="Cui Y."/>
            <person name="Zhang H."/>
            <person name="O'Toole P.W."/>
        </authorList>
    </citation>
    <scope>NUCLEOTIDE SEQUENCE [LARGE SCALE GENOMIC DNA]</scope>
    <source>
        <strain evidence="1 2">DSM 5007</strain>
    </source>
</reference>
<dbReference type="SFLD" id="SFLDG01140">
    <property type="entry name" value="C2.B:_Phosphomannomutase_and_P"/>
    <property type="match status" value="1"/>
</dbReference>
<dbReference type="PROSITE" id="PS01229">
    <property type="entry name" value="COF_2"/>
    <property type="match status" value="1"/>
</dbReference>
<comment type="caution">
    <text evidence="1">The sequence shown here is derived from an EMBL/GenBank/DDBJ whole genome shotgun (WGS) entry which is preliminary data.</text>
</comment>
<dbReference type="Gene3D" id="3.30.1240.10">
    <property type="match status" value="1"/>
</dbReference>